<dbReference type="PANTHER" id="PTHR44145">
    <property type="entry name" value="DNAJ HOMOLOG SUBFAMILY A MEMBER 3, MITOCHONDRIAL"/>
    <property type="match status" value="1"/>
</dbReference>
<dbReference type="PRINTS" id="PR00625">
    <property type="entry name" value="JDOMAIN"/>
</dbReference>
<feature type="domain" description="J" evidence="2">
    <location>
        <begin position="8"/>
        <end position="70"/>
    </location>
</feature>
<dbReference type="InterPro" id="IPR051938">
    <property type="entry name" value="Apopto_cytoskel_mod"/>
</dbReference>
<evidence type="ECO:0000259" key="2">
    <source>
        <dbReference type="PROSITE" id="PS50076"/>
    </source>
</evidence>
<evidence type="ECO:0000256" key="1">
    <source>
        <dbReference type="ARBA" id="ARBA00023186"/>
    </source>
</evidence>
<dbReference type="InterPro" id="IPR036869">
    <property type="entry name" value="J_dom_sf"/>
</dbReference>
<reference evidence="4" key="1">
    <citation type="submission" date="2019-06" db="EMBL/GenBank/DDBJ databases">
        <authorList>
            <person name="Broberg M."/>
        </authorList>
    </citation>
    <scope>NUCLEOTIDE SEQUENCE [LARGE SCALE GENOMIC DNA]</scope>
</reference>
<dbReference type="SUPFAM" id="SSF46565">
    <property type="entry name" value="Chaperone J-domain"/>
    <property type="match status" value="1"/>
</dbReference>
<gene>
    <name evidence="3" type="ORF">CSOL1703_00006966</name>
</gene>
<evidence type="ECO:0000313" key="3">
    <source>
        <dbReference type="EMBL" id="CAH0057193.1"/>
    </source>
</evidence>
<dbReference type="AlphaFoldDB" id="A0A9N9ZKZ3"/>
<evidence type="ECO:0000313" key="4">
    <source>
        <dbReference type="Proteomes" id="UP000775872"/>
    </source>
</evidence>
<reference evidence="3 4" key="2">
    <citation type="submission" date="2021-10" db="EMBL/GenBank/DDBJ databases">
        <authorList>
            <person name="Piombo E."/>
        </authorList>
    </citation>
    <scope>NUCLEOTIDE SEQUENCE [LARGE SCALE GENOMIC DNA]</scope>
</reference>
<dbReference type="CDD" id="cd06257">
    <property type="entry name" value="DnaJ"/>
    <property type="match status" value="1"/>
</dbReference>
<keyword evidence="4" id="KW-1185">Reference proteome</keyword>
<dbReference type="EMBL" id="CABFOC020000074">
    <property type="protein sequence ID" value="CAH0057193.1"/>
    <property type="molecule type" value="Genomic_DNA"/>
</dbReference>
<dbReference type="Pfam" id="PF00226">
    <property type="entry name" value="DnaJ"/>
    <property type="match status" value="1"/>
</dbReference>
<dbReference type="PROSITE" id="PS50076">
    <property type="entry name" value="DNAJ_2"/>
    <property type="match status" value="1"/>
</dbReference>
<dbReference type="OrthoDB" id="10250354at2759"/>
<protein>
    <recommendedName>
        <fullName evidence="2">J domain-containing protein</fullName>
    </recommendedName>
</protein>
<dbReference type="InterPro" id="IPR001623">
    <property type="entry name" value="DnaJ_domain"/>
</dbReference>
<dbReference type="Proteomes" id="UP000775872">
    <property type="component" value="Unassembled WGS sequence"/>
</dbReference>
<accession>A0A9N9ZKZ3</accession>
<dbReference type="Gene3D" id="1.10.287.110">
    <property type="entry name" value="DnaJ domain"/>
    <property type="match status" value="1"/>
</dbReference>
<sequence>MAAEVTIDYYAVFQVSPSADRHIIRSSYLKLAKQYHPDKNINNPEATALFQSYFTLLVDDAVDVVSLRPS</sequence>
<comment type="caution">
    <text evidence="3">The sequence shown here is derived from an EMBL/GenBank/DDBJ whole genome shotgun (WGS) entry which is preliminary data.</text>
</comment>
<keyword evidence="1" id="KW-0143">Chaperone</keyword>
<dbReference type="PANTHER" id="PTHR44145:SF3">
    <property type="entry name" value="DNAJ HOMOLOG SUBFAMILY A MEMBER 3, MITOCHONDRIAL"/>
    <property type="match status" value="1"/>
</dbReference>
<organism evidence="3 4">
    <name type="scientific">Clonostachys solani</name>
    <dbReference type="NCBI Taxonomy" id="160281"/>
    <lineage>
        <taxon>Eukaryota</taxon>
        <taxon>Fungi</taxon>
        <taxon>Dikarya</taxon>
        <taxon>Ascomycota</taxon>
        <taxon>Pezizomycotina</taxon>
        <taxon>Sordariomycetes</taxon>
        <taxon>Hypocreomycetidae</taxon>
        <taxon>Hypocreales</taxon>
        <taxon>Bionectriaceae</taxon>
        <taxon>Clonostachys</taxon>
    </lineage>
</organism>
<dbReference type="SMART" id="SM00271">
    <property type="entry name" value="DnaJ"/>
    <property type="match status" value="1"/>
</dbReference>
<proteinExistence type="predicted"/>
<name>A0A9N9ZKZ3_9HYPO</name>